<keyword evidence="5" id="KW-0324">Glycolysis</keyword>
<dbReference type="SMART" id="SM01192">
    <property type="entry name" value="Enolase_C"/>
    <property type="match status" value="1"/>
</dbReference>
<dbReference type="InterPro" id="IPR000941">
    <property type="entry name" value="Enolase"/>
</dbReference>
<comment type="similarity">
    <text evidence="2">Belongs to the enolase family.</text>
</comment>
<dbReference type="GeneID" id="36401791"/>
<evidence type="ECO:0000256" key="7">
    <source>
        <dbReference type="SAM" id="MobiDB-lite"/>
    </source>
</evidence>
<proteinExistence type="inferred from homology"/>
<dbReference type="OMA" id="PFLMLSS"/>
<dbReference type="EC" id="4.2.1.11" evidence="3"/>
<dbReference type="EMBL" id="CCYD01003042">
    <property type="protein sequence ID" value="CEG48946.1"/>
    <property type="molecule type" value="Genomic_DNA"/>
</dbReference>
<dbReference type="SMART" id="SM01193">
    <property type="entry name" value="Enolase_N"/>
    <property type="match status" value="1"/>
</dbReference>
<evidence type="ECO:0000313" key="11">
    <source>
        <dbReference type="Proteomes" id="UP000054928"/>
    </source>
</evidence>
<comment type="pathway">
    <text evidence="1">Carbohydrate degradation; glycolysis; pyruvate from D-glyceraldehyde 3-phosphate: step 4/5.</text>
</comment>
<dbReference type="InterPro" id="IPR036849">
    <property type="entry name" value="Enolase-like_C_sf"/>
</dbReference>
<dbReference type="AlphaFoldDB" id="A0A0P1B3T5"/>
<dbReference type="Gene3D" id="3.30.390.10">
    <property type="entry name" value="Enolase-like, N-terminal domain"/>
    <property type="match status" value="1"/>
</dbReference>
<feature type="domain" description="Enolase C-terminal TIM barrel" evidence="8">
    <location>
        <begin position="213"/>
        <end position="536"/>
    </location>
</feature>
<evidence type="ECO:0000256" key="6">
    <source>
        <dbReference type="ARBA" id="ARBA00023239"/>
    </source>
</evidence>
<dbReference type="Gene3D" id="3.20.20.120">
    <property type="entry name" value="Enolase-like C-terminal domain"/>
    <property type="match status" value="1"/>
</dbReference>
<dbReference type="InterPro" id="IPR020811">
    <property type="entry name" value="Enolase_N"/>
</dbReference>
<evidence type="ECO:0000259" key="8">
    <source>
        <dbReference type="SMART" id="SM01192"/>
    </source>
</evidence>
<keyword evidence="6" id="KW-0456">Lyase</keyword>
<evidence type="ECO:0000256" key="2">
    <source>
        <dbReference type="ARBA" id="ARBA00009604"/>
    </source>
</evidence>
<evidence type="ECO:0000256" key="5">
    <source>
        <dbReference type="ARBA" id="ARBA00023152"/>
    </source>
</evidence>
<evidence type="ECO:0000256" key="1">
    <source>
        <dbReference type="ARBA" id="ARBA00005031"/>
    </source>
</evidence>
<evidence type="ECO:0000256" key="3">
    <source>
        <dbReference type="ARBA" id="ARBA00012058"/>
    </source>
</evidence>
<sequence>MMNQMHEVHEGSSDKEEEKHQERDLVEAYVAEHALESTLNDVINQMIITRPKDPILMLSSLLYERATSKRGITFVQVNEVMDAVGKPSILVRLHTGKGVFKGCCSAEAGGITDCEYHTDIQDDSDISISKMRYNGRGYVKIAASAQKTLTEKLMGKEPTDQNALDKILQDLETTLGRNVCLATSLALCRAGAKYADLSLCDFVSRLQELLPENQCLPMPIFSVVNGGALQIAFEFHEALKAHFDIHGVGFTNHGAFGGLTPQFQSLHDLFVMIHAAVDDVRIRFKDLNEHTISSLSVSPLRIDFGVDFAASEFAASATTQNPASSESFTYNTDRWVPGSSGNFKSSEELLDIIRDNIKEFQLAMVVDPFDAGDVKSFTTLHSTLNDAERTTVASENIGIDGVVDGVNEVAGLGGDARCCLQIVGRAVVERHGLTATSDERACNTVLFVPHQFPTVSQLLQAITTAHNLGLVVILGASAGQFGDADVLVALAIGAGIGQVKFGGVLGAESQDRYQKLLIESLEPEAPPYVGAAAYRR</sequence>
<dbReference type="Pfam" id="PF00113">
    <property type="entry name" value="Enolase_C"/>
    <property type="match status" value="1"/>
</dbReference>
<dbReference type="SUPFAM" id="SSF51604">
    <property type="entry name" value="Enolase C-terminal domain-like"/>
    <property type="match status" value="1"/>
</dbReference>
<dbReference type="GO" id="GO:0006096">
    <property type="term" value="P:glycolytic process"/>
    <property type="evidence" value="ECO:0007669"/>
    <property type="project" value="UniProtKB-UniPathway"/>
</dbReference>
<evidence type="ECO:0000256" key="4">
    <source>
        <dbReference type="ARBA" id="ARBA00022842"/>
    </source>
</evidence>
<protein>
    <recommendedName>
        <fullName evidence="3">phosphopyruvate hydratase</fullName>
        <ecNumber evidence="3">4.2.1.11</ecNumber>
    </recommendedName>
</protein>
<dbReference type="Proteomes" id="UP000054928">
    <property type="component" value="Unassembled WGS sequence"/>
</dbReference>
<accession>A0A0P1B3T5</accession>
<evidence type="ECO:0000259" key="9">
    <source>
        <dbReference type="SMART" id="SM01193"/>
    </source>
</evidence>
<dbReference type="GO" id="GO:0000015">
    <property type="term" value="C:phosphopyruvate hydratase complex"/>
    <property type="evidence" value="ECO:0007669"/>
    <property type="project" value="InterPro"/>
</dbReference>
<feature type="domain" description="Enolase N-terminal" evidence="9">
    <location>
        <begin position="72"/>
        <end position="203"/>
    </location>
</feature>
<evidence type="ECO:0000313" key="10">
    <source>
        <dbReference type="EMBL" id="CEG48946.1"/>
    </source>
</evidence>
<dbReference type="GO" id="GO:0004634">
    <property type="term" value="F:phosphopyruvate hydratase activity"/>
    <property type="evidence" value="ECO:0007669"/>
    <property type="project" value="UniProtKB-EC"/>
</dbReference>
<keyword evidence="4" id="KW-0460">Magnesium</keyword>
<feature type="region of interest" description="Disordered" evidence="7">
    <location>
        <begin position="1"/>
        <end position="23"/>
    </location>
</feature>
<dbReference type="SUPFAM" id="SSF54826">
    <property type="entry name" value="Enolase N-terminal domain-like"/>
    <property type="match status" value="1"/>
</dbReference>
<dbReference type="RefSeq" id="XP_024585315.1">
    <property type="nucleotide sequence ID" value="XM_024720080.1"/>
</dbReference>
<dbReference type="InterPro" id="IPR020810">
    <property type="entry name" value="Enolase_C"/>
</dbReference>
<dbReference type="PANTHER" id="PTHR11902">
    <property type="entry name" value="ENOLASE"/>
    <property type="match status" value="1"/>
</dbReference>
<dbReference type="GO" id="GO:0000287">
    <property type="term" value="F:magnesium ion binding"/>
    <property type="evidence" value="ECO:0007669"/>
    <property type="project" value="InterPro"/>
</dbReference>
<dbReference type="InterPro" id="IPR029017">
    <property type="entry name" value="Enolase-like_N"/>
</dbReference>
<dbReference type="PANTHER" id="PTHR11902:SF1">
    <property type="entry name" value="ENOLASE"/>
    <property type="match status" value="1"/>
</dbReference>
<reference evidence="11" key="1">
    <citation type="submission" date="2014-09" db="EMBL/GenBank/DDBJ databases">
        <authorList>
            <person name="Sharma Rahul"/>
            <person name="Thines Marco"/>
        </authorList>
    </citation>
    <scope>NUCLEOTIDE SEQUENCE [LARGE SCALE GENOMIC DNA]</scope>
</reference>
<dbReference type="SUPFAM" id="SSF47391">
    <property type="entry name" value="Dimerization-anchoring domain of cAMP-dependent PK regulatory subunit"/>
    <property type="match status" value="1"/>
</dbReference>
<dbReference type="OrthoDB" id="157471at2759"/>
<name>A0A0P1B3T5_PLAHL</name>
<dbReference type="Pfam" id="PF03952">
    <property type="entry name" value="Enolase_N"/>
    <property type="match status" value="1"/>
</dbReference>
<dbReference type="UniPathway" id="UPA00109">
    <property type="reaction ID" value="UER00187"/>
</dbReference>
<organism evidence="10 11">
    <name type="scientific">Plasmopara halstedii</name>
    <name type="common">Downy mildew of sunflower</name>
    <dbReference type="NCBI Taxonomy" id="4781"/>
    <lineage>
        <taxon>Eukaryota</taxon>
        <taxon>Sar</taxon>
        <taxon>Stramenopiles</taxon>
        <taxon>Oomycota</taxon>
        <taxon>Peronosporomycetes</taxon>
        <taxon>Peronosporales</taxon>
        <taxon>Peronosporaceae</taxon>
        <taxon>Plasmopara</taxon>
    </lineage>
</organism>
<dbReference type="STRING" id="4781.A0A0P1B3T5"/>
<keyword evidence="11" id="KW-1185">Reference proteome</keyword>